<dbReference type="InterPro" id="IPR008927">
    <property type="entry name" value="6-PGluconate_DH-like_C_sf"/>
</dbReference>
<dbReference type="InterPro" id="IPR036291">
    <property type="entry name" value="NAD(P)-bd_dom_sf"/>
</dbReference>
<dbReference type="GO" id="GO:0009097">
    <property type="term" value="P:isoleucine biosynthetic process"/>
    <property type="evidence" value="ECO:0007669"/>
    <property type="project" value="UniProtKB-UniRule"/>
</dbReference>
<feature type="binding site" evidence="9 10">
    <location>
        <position position="253"/>
    </location>
    <ligand>
        <name>substrate</name>
    </ligand>
</feature>
<reference evidence="14 15" key="1">
    <citation type="journal article" date="2019" name="Nat. Microbiol.">
        <title>Mediterranean grassland soil C-N compound turnover is dependent on rainfall and depth, and is mediated by genomically divergent microorganisms.</title>
        <authorList>
            <person name="Diamond S."/>
            <person name="Andeer P.F."/>
            <person name="Li Z."/>
            <person name="Crits-Christoph A."/>
            <person name="Burstein D."/>
            <person name="Anantharaman K."/>
            <person name="Lane K.R."/>
            <person name="Thomas B.C."/>
            <person name="Pan C."/>
            <person name="Northen T.R."/>
            <person name="Banfield J.F."/>
        </authorList>
    </citation>
    <scope>NUCLEOTIDE SEQUENCE [LARGE SCALE GENOMIC DNA]</scope>
    <source>
        <strain evidence="14">NP_6</strain>
    </source>
</reference>
<evidence type="ECO:0000256" key="10">
    <source>
        <dbReference type="PROSITE-ProRule" id="PRU01198"/>
    </source>
</evidence>
<comment type="caution">
    <text evidence="9">Lacks conserved residue(s) required for the propagation of feature annotation.</text>
</comment>
<evidence type="ECO:0000256" key="5">
    <source>
        <dbReference type="ARBA" id="ARBA00022723"/>
    </source>
</evidence>
<comment type="cofactor">
    <cofactor evidence="9">
        <name>Mg(2+)</name>
        <dbReference type="ChEBI" id="CHEBI:18420"/>
    </cofactor>
    <text evidence="9">Binds 2 magnesium ions per subunit.</text>
</comment>
<evidence type="ECO:0000313" key="15">
    <source>
        <dbReference type="Proteomes" id="UP000318093"/>
    </source>
</evidence>
<dbReference type="Pfam" id="PF01450">
    <property type="entry name" value="KARI_C"/>
    <property type="match status" value="1"/>
</dbReference>
<dbReference type="UniPathway" id="UPA00049">
    <property type="reaction ID" value="UER00060"/>
</dbReference>
<dbReference type="Gene3D" id="6.10.240.10">
    <property type="match status" value="1"/>
</dbReference>
<comment type="caution">
    <text evidence="14">The sequence shown here is derived from an EMBL/GenBank/DDBJ whole genome shotgun (WGS) entry which is preliminary data.</text>
</comment>
<dbReference type="InterPro" id="IPR013023">
    <property type="entry name" value="KARI"/>
</dbReference>
<dbReference type="GO" id="GO:0004455">
    <property type="term" value="F:ketol-acid reductoisomerase activity"/>
    <property type="evidence" value="ECO:0007669"/>
    <property type="project" value="UniProtKB-UniRule"/>
</dbReference>
<dbReference type="PROSITE" id="PS51850">
    <property type="entry name" value="KARI_N"/>
    <property type="match status" value="1"/>
</dbReference>
<feature type="binding site" evidence="9 10">
    <location>
        <position position="192"/>
    </location>
    <ligand>
        <name>Mg(2+)</name>
        <dbReference type="ChEBI" id="CHEBI:18420"/>
        <label>1</label>
    </ligand>
</feature>
<accession>A0A537JGS3</accession>
<evidence type="ECO:0000256" key="8">
    <source>
        <dbReference type="ARBA" id="ARBA00023304"/>
    </source>
</evidence>
<dbReference type="Gene3D" id="3.40.50.720">
    <property type="entry name" value="NAD(P)-binding Rossmann-like Domain"/>
    <property type="match status" value="1"/>
</dbReference>
<dbReference type="GO" id="GO:0005829">
    <property type="term" value="C:cytosol"/>
    <property type="evidence" value="ECO:0007669"/>
    <property type="project" value="TreeGrafter"/>
</dbReference>
<keyword evidence="7 9" id="KW-0560">Oxidoreductase</keyword>
<evidence type="ECO:0000313" key="14">
    <source>
        <dbReference type="EMBL" id="TMI82739.1"/>
    </source>
</evidence>
<keyword evidence="8 9" id="KW-0100">Branched-chain amino acid biosynthesis</keyword>
<name>A0A537JGS3_9BACT</name>
<protein>
    <recommendedName>
        <fullName evidence="9">Ketol-acid reductoisomerase (NADP(+))</fullName>
        <shortName evidence="9">KARI</shortName>
        <ecNumber evidence="9">1.1.1.86</ecNumber>
    </recommendedName>
    <alternativeName>
        <fullName evidence="9">Acetohydroxy-acid isomeroreductase</fullName>
        <shortName evidence="9">AHIR</shortName>
    </alternativeName>
    <alternativeName>
        <fullName evidence="9">Alpha-keto-beta-hydroxylacyl reductoisomerase</fullName>
    </alternativeName>
</protein>
<evidence type="ECO:0000256" key="11">
    <source>
        <dbReference type="SAM" id="MobiDB-lite"/>
    </source>
</evidence>
<evidence type="ECO:0000256" key="2">
    <source>
        <dbReference type="ARBA" id="ARBA00004885"/>
    </source>
</evidence>
<feature type="region of interest" description="Disordered" evidence="11">
    <location>
        <begin position="331"/>
        <end position="368"/>
    </location>
</feature>
<feature type="binding site" evidence="9">
    <location>
        <position position="52"/>
    </location>
    <ligand>
        <name>NADP(+)</name>
        <dbReference type="ChEBI" id="CHEBI:58349"/>
    </ligand>
</feature>
<evidence type="ECO:0000256" key="6">
    <source>
        <dbReference type="ARBA" id="ARBA00022842"/>
    </source>
</evidence>
<dbReference type="HAMAP" id="MF_00435">
    <property type="entry name" value="IlvC"/>
    <property type="match status" value="1"/>
</dbReference>
<evidence type="ECO:0000256" key="9">
    <source>
        <dbReference type="HAMAP-Rule" id="MF_00435"/>
    </source>
</evidence>
<feature type="binding site" evidence="9 10">
    <location>
        <position position="228"/>
    </location>
    <ligand>
        <name>Mg(2+)</name>
        <dbReference type="ChEBI" id="CHEBI:18420"/>
        <label>2</label>
    </ligand>
</feature>
<dbReference type="PANTHER" id="PTHR21371">
    <property type="entry name" value="KETOL-ACID REDUCTOISOMERASE, MITOCHONDRIAL"/>
    <property type="match status" value="1"/>
</dbReference>
<feature type="domain" description="KARI C-terminal knotted" evidence="13">
    <location>
        <begin position="184"/>
        <end position="329"/>
    </location>
</feature>
<evidence type="ECO:0000259" key="13">
    <source>
        <dbReference type="PROSITE" id="PS51851"/>
    </source>
</evidence>
<dbReference type="UniPathway" id="UPA00047">
    <property type="reaction ID" value="UER00056"/>
</dbReference>
<keyword evidence="4 9" id="KW-0028">Amino-acid biosynthesis</keyword>
<feature type="binding site" evidence="9 10">
    <location>
        <position position="192"/>
    </location>
    <ligand>
        <name>Mg(2+)</name>
        <dbReference type="ChEBI" id="CHEBI:18420"/>
        <label>2</label>
    </ligand>
</feature>
<dbReference type="PANTHER" id="PTHR21371:SF1">
    <property type="entry name" value="KETOL-ACID REDUCTOISOMERASE, MITOCHONDRIAL"/>
    <property type="match status" value="1"/>
</dbReference>
<feature type="binding site" evidence="9">
    <location>
        <begin position="26"/>
        <end position="29"/>
    </location>
    <ligand>
        <name>NADP(+)</name>
        <dbReference type="ChEBI" id="CHEBI:58349"/>
    </ligand>
</feature>
<dbReference type="Proteomes" id="UP000318093">
    <property type="component" value="Unassembled WGS sequence"/>
</dbReference>
<dbReference type="NCBIfam" id="NF004017">
    <property type="entry name" value="PRK05479.1"/>
    <property type="match status" value="1"/>
</dbReference>
<dbReference type="SUPFAM" id="SSF48179">
    <property type="entry name" value="6-phosphogluconate dehydrogenase C-terminal domain-like"/>
    <property type="match status" value="1"/>
</dbReference>
<dbReference type="PIRSF" id="PIRSF000116">
    <property type="entry name" value="IlvC_gammaproteo"/>
    <property type="match status" value="1"/>
</dbReference>
<sequence>MPAKVYYEQDANLSIFRGKRVAVIGYGSQGHAQAQNLRDSGVSVVVGLYKGSRSWELAERDGLEVDTVPQAVGGADVVQILIPDEIQGRVYREDIQPQMARGKALGVSHGFSIHFHQVVPPPDVDVFMIAPKSPGHLLRRMYVEGKGVPSLLAVHQDFSGKAKAIGLAYAHGIGSLRAGVIETTFREETESDLFGEQTVLCGGISELIKAGFETLVQAGYAPEIAYFECLHEMKLIVDLIYEGGLGLMRYSVSNTAKFGDFTRGTRIITDGTRAEMRRILGEIQSGAFAKEWILENQAGRPLFNARYRQETDHSIEEIGRQLRAMMPWLQRDAGAPGGSGGGSPKPSARPAETRSGAEGRKSEAKAKR</sequence>
<feature type="domain" description="KARI N-terminal Rossmann" evidence="12">
    <location>
        <begin position="3"/>
        <end position="183"/>
    </location>
</feature>
<dbReference type="GO" id="GO:0000287">
    <property type="term" value="F:magnesium ion binding"/>
    <property type="evidence" value="ECO:0007669"/>
    <property type="project" value="UniProtKB-UniRule"/>
</dbReference>
<evidence type="ECO:0000259" key="12">
    <source>
        <dbReference type="PROSITE" id="PS51850"/>
    </source>
</evidence>
<dbReference type="InterPro" id="IPR014359">
    <property type="entry name" value="KARI_prok"/>
</dbReference>
<dbReference type="FunFam" id="3.40.50.720:FF:000023">
    <property type="entry name" value="Ketol-acid reductoisomerase (NADP(+))"/>
    <property type="match status" value="1"/>
</dbReference>
<organism evidence="14 15">
    <name type="scientific">Candidatus Segetimicrobium genomatis</name>
    <dbReference type="NCBI Taxonomy" id="2569760"/>
    <lineage>
        <taxon>Bacteria</taxon>
        <taxon>Bacillati</taxon>
        <taxon>Candidatus Sysuimicrobiota</taxon>
        <taxon>Candidatus Sysuimicrobiia</taxon>
        <taxon>Candidatus Sysuimicrobiales</taxon>
        <taxon>Candidatus Segetimicrobiaceae</taxon>
        <taxon>Candidatus Segetimicrobium</taxon>
    </lineage>
</organism>
<keyword evidence="5 9" id="KW-0479">Metal-binding</keyword>
<dbReference type="NCBIfam" id="TIGR00465">
    <property type="entry name" value="ilvC"/>
    <property type="match status" value="1"/>
</dbReference>
<dbReference type="PROSITE" id="PS51851">
    <property type="entry name" value="KARI_C"/>
    <property type="match status" value="1"/>
</dbReference>
<comment type="function">
    <text evidence="9">Involved in the biosynthesis of branched-chain amino acids (BCAA). Catalyzes an alkyl-migration followed by a ketol-acid reduction of (S)-2-acetolactate (S2AL) to yield (R)-2,3-dihydroxy-isovalerate. In the isomerase reaction, S2AL is rearranged via a Mg-dependent methyl migration to produce 3-hydroxy-3-methyl-2-ketobutyrate (HMKB). In the reductase reaction, this 2-ketoacid undergoes a metal-dependent reduction by NADPH to yield (R)-2,3-dihydroxy-isovalerate.</text>
</comment>
<dbReference type="NCBIfam" id="NF009940">
    <property type="entry name" value="PRK13403.1"/>
    <property type="match status" value="1"/>
</dbReference>
<dbReference type="AlphaFoldDB" id="A0A537JGS3"/>
<dbReference type="Pfam" id="PF07991">
    <property type="entry name" value="KARI_N"/>
    <property type="match status" value="1"/>
</dbReference>
<comment type="catalytic activity">
    <reaction evidence="9">
        <text>(2R)-2,3-dihydroxy-3-methylbutanoate + NADP(+) = (2S)-2-acetolactate + NADPH + H(+)</text>
        <dbReference type="Rhea" id="RHEA:22068"/>
        <dbReference type="ChEBI" id="CHEBI:15378"/>
        <dbReference type="ChEBI" id="CHEBI:49072"/>
        <dbReference type="ChEBI" id="CHEBI:57783"/>
        <dbReference type="ChEBI" id="CHEBI:58349"/>
        <dbReference type="ChEBI" id="CHEBI:58476"/>
        <dbReference type="EC" id="1.1.1.86"/>
    </reaction>
</comment>
<evidence type="ECO:0000256" key="4">
    <source>
        <dbReference type="ARBA" id="ARBA00022605"/>
    </source>
</evidence>
<feature type="binding site" evidence="9 10">
    <location>
        <position position="232"/>
    </location>
    <ligand>
        <name>Mg(2+)</name>
        <dbReference type="ChEBI" id="CHEBI:18420"/>
        <label>2</label>
    </ligand>
</feature>
<feature type="binding site" evidence="9">
    <location>
        <position position="54"/>
    </location>
    <ligand>
        <name>NADP(+)</name>
        <dbReference type="ChEBI" id="CHEBI:58349"/>
    </ligand>
</feature>
<evidence type="ECO:0000256" key="3">
    <source>
        <dbReference type="ARBA" id="ARBA00010318"/>
    </source>
</evidence>
<keyword evidence="14" id="KW-0413">Isomerase</keyword>
<feature type="compositionally biased region" description="Basic and acidic residues" evidence="11">
    <location>
        <begin position="351"/>
        <end position="368"/>
    </location>
</feature>
<keyword evidence="6 9" id="KW-0460">Magnesium</keyword>
<comment type="pathway">
    <text evidence="1 9">Amino-acid biosynthesis; L-valine biosynthesis; L-valine from pyruvate: step 2/4.</text>
</comment>
<dbReference type="InterPro" id="IPR013116">
    <property type="entry name" value="KARI_N"/>
</dbReference>
<dbReference type="InterPro" id="IPR000506">
    <property type="entry name" value="KARI_C"/>
</dbReference>
<evidence type="ECO:0000256" key="7">
    <source>
        <dbReference type="ARBA" id="ARBA00023002"/>
    </source>
</evidence>
<feature type="binding site" evidence="9">
    <location>
        <position position="135"/>
    </location>
    <ligand>
        <name>NADP(+)</name>
        <dbReference type="ChEBI" id="CHEBI:58349"/>
    </ligand>
</feature>
<comment type="catalytic activity">
    <reaction evidence="9">
        <text>(2R,3R)-2,3-dihydroxy-3-methylpentanoate + NADP(+) = (S)-2-ethyl-2-hydroxy-3-oxobutanoate + NADPH + H(+)</text>
        <dbReference type="Rhea" id="RHEA:13493"/>
        <dbReference type="ChEBI" id="CHEBI:15378"/>
        <dbReference type="ChEBI" id="CHEBI:49256"/>
        <dbReference type="ChEBI" id="CHEBI:49258"/>
        <dbReference type="ChEBI" id="CHEBI:57783"/>
        <dbReference type="ChEBI" id="CHEBI:58349"/>
        <dbReference type="EC" id="1.1.1.86"/>
    </reaction>
</comment>
<gene>
    <name evidence="9 14" type="primary">ilvC</name>
    <name evidence="14" type="ORF">E6H03_04980</name>
</gene>
<keyword evidence="9" id="KW-0521">NADP</keyword>
<proteinExistence type="inferred from homology"/>
<feature type="active site" evidence="9">
    <location>
        <position position="109"/>
    </location>
</feature>
<feature type="binding site" evidence="9 10">
    <location>
        <position position="196"/>
    </location>
    <ligand>
        <name>Mg(2+)</name>
        <dbReference type="ChEBI" id="CHEBI:18420"/>
        <label>1</label>
    </ligand>
</feature>
<dbReference type="EMBL" id="VBAN01000146">
    <property type="protein sequence ID" value="TMI82739.1"/>
    <property type="molecule type" value="Genomic_DNA"/>
</dbReference>
<dbReference type="EC" id="1.1.1.86" evidence="9"/>
<dbReference type="GO" id="GO:0050661">
    <property type="term" value="F:NADP binding"/>
    <property type="evidence" value="ECO:0007669"/>
    <property type="project" value="InterPro"/>
</dbReference>
<comment type="similarity">
    <text evidence="3 9 10">Belongs to the ketol-acid reductoisomerase family.</text>
</comment>
<evidence type="ECO:0000256" key="1">
    <source>
        <dbReference type="ARBA" id="ARBA00004864"/>
    </source>
</evidence>
<dbReference type="GO" id="GO:0016853">
    <property type="term" value="F:isomerase activity"/>
    <property type="evidence" value="ECO:0007669"/>
    <property type="project" value="UniProtKB-KW"/>
</dbReference>
<dbReference type="GO" id="GO:0009099">
    <property type="term" value="P:L-valine biosynthetic process"/>
    <property type="evidence" value="ECO:0007669"/>
    <property type="project" value="UniProtKB-UniRule"/>
</dbReference>
<dbReference type="SUPFAM" id="SSF51735">
    <property type="entry name" value="NAD(P)-binding Rossmann-fold domains"/>
    <property type="match status" value="1"/>
</dbReference>
<comment type="pathway">
    <text evidence="2 9">Amino-acid biosynthesis; L-isoleucine biosynthesis; L-isoleucine from 2-oxobutanoate: step 2/4.</text>
</comment>